<feature type="transmembrane region" description="Helical" evidence="10">
    <location>
        <begin position="272"/>
        <end position="289"/>
    </location>
</feature>
<protein>
    <recommendedName>
        <fullName evidence="11">TonB C-terminal domain-containing protein</fullName>
    </recommendedName>
</protein>
<evidence type="ECO:0000259" key="11">
    <source>
        <dbReference type="PROSITE" id="PS52015"/>
    </source>
</evidence>
<keyword evidence="4" id="KW-1003">Cell membrane</keyword>
<dbReference type="Pfam" id="PF05569">
    <property type="entry name" value="Peptidase_M56"/>
    <property type="match status" value="1"/>
</dbReference>
<evidence type="ECO:0000256" key="10">
    <source>
        <dbReference type="SAM" id="Phobius"/>
    </source>
</evidence>
<dbReference type="InterPro" id="IPR051045">
    <property type="entry name" value="TonB-dependent_transducer"/>
</dbReference>
<organism evidence="12 13">
    <name type="scientific">Segetibacter aerophilus</name>
    <dbReference type="NCBI Taxonomy" id="670293"/>
    <lineage>
        <taxon>Bacteria</taxon>
        <taxon>Pseudomonadati</taxon>
        <taxon>Bacteroidota</taxon>
        <taxon>Chitinophagia</taxon>
        <taxon>Chitinophagales</taxon>
        <taxon>Chitinophagaceae</taxon>
        <taxon>Segetibacter</taxon>
    </lineage>
</organism>
<dbReference type="PANTHER" id="PTHR33446">
    <property type="entry name" value="PROTEIN TONB-RELATED"/>
    <property type="match status" value="1"/>
</dbReference>
<keyword evidence="5" id="KW-0997">Cell inner membrane</keyword>
<dbReference type="NCBIfam" id="TIGR01352">
    <property type="entry name" value="tonB_Cterm"/>
    <property type="match status" value="1"/>
</dbReference>
<feature type="domain" description="TonB C-terminal" evidence="11">
    <location>
        <begin position="459"/>
        <end position="555"/>
    </location>
</feature>
<proteinExistence type="inferred from homology"/>
<evidence type="ECO:0000256" key="1">
    <source>
        <dbReference type="ARBA" id="ARBA00004383"/>
    </source>
</evidence>
<evidence type="ECO:0000313" key="13">
    <source>
        <dbReference type="Proteomes" id="UP000321513"/>
    </source>
</evidence>
<dbReference type="PANTHER" id="PTHR33446:SF2">
    <property type="entry name" value="PROTEIN TONB"/>
    <property type="match status" value="1"/>
</dbReference>
<keyword evidence="6 10" id="KW-0812">Transmembrane</keyword>
<reference evidence="12 13" key="1">
    <citation type="submission" date="2019-07" db="EMBL/GenBank/DDBJ databases">
        <title>Whole genome shotgun sequence of Segetibacter aerophilus NBRC 106135.</title>
        <authorList>
            <person name="Hosoyama A."/>
            <person name="Uohara A."/>
            <person name="Ohji S."/>
            <person name="Ichikawa N."/>
        </authorList>
    </citation>
    <scope>NUCLEOTIDE SEQUENCE [LARGE SCALE GENOMIC DNA]</scope>
    <source>
        <strain evidence="12 13">NBRC 106135</strain>
    </source>
</reference>
<dbReference type="Proteomes" id="UP000321513">
    <property type="component" value="Unassembled WGS sequence"/>
</dbReference>
<dbReference type="Gene3D" id="3.30.1150.10">
    <property type="match status" value="2"/>
</dbReference>
<evidence type="ECO:0000256" key="5">
    <source>
        <dbReference type="ARBA" id="ARBA00022519"/>
    </source>
</evidence>
<feature type="transmembrane region" description="Helical" evidence="10">
    <location>
        <begin position="6"/>
        <end position="26"/>
    </location>
</feature>
<keyword evidence="9 10" id="KW-0472">Membrane</keyword>
<dbReference type="CDD" id="cd07341">
    <property type="entry name" value="M56_BlaR1_MecR1_like"/>
    <property type="match status" value="1"/>
</dbReference>
<comment type="similarity">
    <text evidence="2">Belongs to the TonB family.</text>
</comment>
<dbReference type="AlphaFoldDB" id="A0A512BBQ7"/>
<feature type="transmembrane region" description="Helical" evidence="10">
    <location>
        <begin position="235"/>
        <end position="251"/>
    </location>
</feature>
<dbReference type="OrthoDB" id="9814002at2"/>
<evidence type="ECO:0000256" key="2">
    <source>
        <dbReference type="ARBA" id="ARBA00006555"/>
    </source>
</evidence>
<feature type="transmembrane region" description="Helical" evidence="10">
    <location>
        <begin position="38"/>
        <end position="57"/>
    </location>
</feature>
<dbReference type="Pfam" id="PF03544">
    <property type="entry name" value="TonB_C"/>
    <property type="match status" value="2"/>
</dbReference>
<dbReference type="InterPro" id="IPR008756">
    <property type="entry name" value="Peptidase_M56"/>
</dbReference>
<feature type="domain" description="TonB C-terminal" evidence="11">
    <location>
        <begin position="567"/>
        <end position="658"/>
    </location>
</feature>
<dbReference type="InterPro" id="IPR006260">
    <property type="entry name" value="TonB/TolA_C"/>
</dbReference>
<evidence type="ECO:0000256" key="9">
    <source>
        <dbReference type="ARBA" id="ARBA00023136"/>
    </source>
</evidence>
<accession>A0A512BBQ7</accession>
<sequence>MMLTIAWYLLKVMLCSGILFGYYLLALRNKKFHLYNRFYLLSSILLSWIIPLLKINFWEGATSKPQVITLLSVVANGNRFVEEKSNYTWTWNGAILFVCAFVSVLFLIRFVRAIVKIRMLILKNPSSKWKDINFVFTNVKGTPFSFFKNIFWNTEIDLHSSQGEQILKHELTHVREAHTVDKIFLSIVLIVGWYNPFIWLIRKELNMIHEFIADKKTVAQGDTASFAAMLLKSAYPQYSFPLANSFFYSPVKRRLLMLTSSKKTSFTYVRRIAILPLLMFTCVLFAFTLKKGKSNSDGNEMVSGNRITIEPANKVLEEKTNIGVEDTTKKKGKTVSFSNITLNNSGNKAVTVEGSKVFLATEKLHEALIVLDGKSIREEELEKIIKPENIREITILNAENGFKKYGEKGKHGAVEIRSGVQAEQSDIKVQGGEITETYQEEQNKFDKVFTKVENPPAYKGEVPFAEYVKANLRYPSNAIAKKKEGKAIIKFIVDQEGNLTNFKAVSSLGNGLEEEAIRLIKSSSPWTPAIQNGRKVTFQVIQEIYFKLGNQDVSNQSEAEAQFPGGADAWRRYLERNLDANIPKKNGAPHGDYSVVLEFDVDSNGSISNIHSTSKNGYGTEDEAIKLIKKGPKWVPAKKNGSFVASTVRQTITFRVSE</sequence>
<dbReference type="PROSITE" id="PS52015">
    <property type="entry name" value="TONB_CTD"/>
    <property type="match status" value="2"/>
</dbReference>
<dbReference type="GO" id="GO:0015031">
    <property type="term" value="P:protein transport"/>
    <property type="evidence" value="ECO:0007669"/>
    <property type="project" value="UniProtKB-KW"/>
</dbReference>
<comment type="caution">
    <text evidence="12">The sequence shown here is derived from an EMBL/GenBank/DDBJ whole genome shotgun (WGS) entry which is preliminary data.</text>
</comment>
<keyword evidence="8 10" id="KW-1133">Transmembrane helix</keyword>
<name>A0A512BBQ7_9BACT</name>
<comment type="subcellular location">
    <subcellularLocation>
        <location evidence="1">Cell inner membrane</location>
        <topology evidence="1">Single-pass membrane protein</topology>
        <orientation evidence="1">Periplasmic side</orientation>
    </subcellularLocation>
</comment>
<feature type="transmembrane region" description="Helical" evidence="10">
    <location>
        <begin position="183"/>
        <end position="201"/>
    </location>
</feature>
<evidence type="ECO:0000256" key="3">
    <source>
        <dbReference type="ARBA" id="ARBA00022448"/>
    </source>
</evidence>
<keyword evidence="7" id="KW-0653">Protein transport</keyword>
<feature type="transmembrane region" description="Helical" evidence="10">
    <location>
        <begin position="89"/>
        <end position="111"/>
    </location>
</feature>
<evidence type="ECO:0000256" key="6">
    <source>
        <dbReference type="ARBA" id="ARBA00022692"/>
    </source>
</evidence>
<evidence type="ECO:0000256" key="4">
    <source>
        <dbReference type="ARBA" id="ARBA00022475"/>
    </source>
</evidence>
<keyword evidence="13" id="KW-1185">Reference proteome</keyword>
<dbReference type="GO" id="GO:0055085">
    <property type="term" value="P:transmembrane transport"/>
    <property type="evidence" value="ECO:0007669"/>
    <property type="project" value="InterPro"/>
</dbReference>
<dbReference type="EMBL" id="BJYT01000006">
    <property type="protein sequence ID" value="GEO09325.1"/>
    <property type="molecule type" value="Genomic_DNA"/>
</dbReference>
<dbReference type="SUPFAM" id="SSF74653">
    <property type="entry name" value="TolA/TonB C-terminal domain"/>
    <property type="match status" value="2"/>
</dbReference>
<evidence type="ECO:0000256" key="7">
    <source>
        <dbReference type="ARBA" id="ARBA00022927"/>
    </source>
</evidence>
<dbReference type="RefSeq" id="WP_147203451.1">
    <property type="nucleotide sequence ID" value="NZ_BJYT01000006.1"/>
</dbReference>
<dbReference type="InterPro" id="IPR037682">
    <property type="entry name" value="TonB_C"/>
</dbReference>
<gene>
    <name evidence="12" type="ORF">SAE01_18210</name>
</gene>
<dbReference type="GO" id="GO:0098797">
    <property type="term" value="C:plasma membrane protein complex"/>
    <property type="evidence" value="ECO:0007669"/>
    <property type="project" value="TreeGrafter"/>
</dbReference>
<dbReference type="GO" id="GO:0031992">
    <property type="term" value="F:energy transducer activity"/>
    <property type="evidence" value="ECO:0007669"/>
    <property type="project" value="TreeGrafter"/>
</dbReference>
<evidence type="ECO:0000313" key="12">
    <source>
        <dbReference type="EMBL" id="GEO09325.1"/>
    </source>
</evidence>
<keyword evidence="3" id="KW-0813">Transport</keyword>
<evidence type="ECO:0000256" key="8">
    <source>
        <dbReference type="ARBA" id="ARBA00022989"/>
    </source>
</evidence>